<dbReference type="PROSITE" id="PS50075">
    <property type="entry name" value="CARRIER"/>
    <property type="match status" value="1"/>
</dbReference>
<name>A0ABY3RBE9_9BRAD</name>
<sequence length="99" mass="11234">MNQAEPVDATRAMRPKLRRLIERNLAIPSVDQMFSDADDLFVGGYVNSLFAMKLLVFVESEFGIEIDVEDMDLANFRSIDRIVELVERKQSATQPQGVD</sequence>
<evidence type="ECO:0000259" key="1">
    <source>
        <dbReference type="PROSITE" id="PS50075"/>
    </source>
</evidence>
<dbReference type="SUPFAM" id="SSF47336">
    <property type="entry name" value="ACP-like"/>
    <property type="match status" value="1"/>
</dbReference>
<dbReference type="InterPro" id="IPR009081">
    <property type="entry name" value="PP-bd_ACP"/>
</dbReference>
<gene>
    <name evidence="2" type="ORF">LQG66_33725</name>
</gene>
<dbReference type="InterPro" id="IPR036736">
    <property type="entry name" value="ACP-like_sf"/>
</dbReference>
<protein>
    <submittedName>
        <fullName evidence="2">Acyl carrier protein</fullName>
    </submittedName>
</protein>
<dbReference type="Gene3D" id="1.10.1200.10">
    <property type="entry name" value="ACP-like"/>
    <property type="match status" value="1"/>
</dbReference>
<organism evidence="2 3">
    <name type="scientific">Bradyrhizobium ontarionense</name>
    <dbReference type="NCBI Taxonomy" id="2898149"/>
    <lineage>
        <taxon>Bacteria</taxon>
        <taxon>Pseudomonadati</taxon>
        <taxon>Pseudomonadota</taxon>
        <taxon>Alphaproteobacteria</taxon>
        <taxon>Hyphomicrobiales</taxon>
        <taxon>Nitrobacteraceae</taxon>
        <taxon>Bradyrhizobium</taxon>
    </lineage>
</organism>
<dbReference type="Pfam" id="PF00550">
    <property type="entry name" value="PP-binding"/>
    <property type="match status" value="1"/>
</dbReference>
<accession>A0ABY3RBE9</accession>
<evidence type="ECO:0000313" key="3">
    <source>
        <dbReference type="Proteomes" id="UP001431010"/>
    </source>
</evidence>
<reference evidence="2" key="1">
    <citation type="journal article" date="2024" name="Antonie Van Leeuwenhoek">
        <title>Bradyrhizobium ontarionense sp. nov., a novel bacterial symbiont isolated from Aeschynomene indica (Indian jointvetch), harbours photosynthesis, nitrogen fixation and nitrous oxide (N2O) reductase genes.</title>
        <authorList>
            <person name="Bromfield E.S.P."/>
            <person name="Cloutier S."/>
        </authorList>
    </citation>
    <scope>NUCLEOTIDE SEQUENCE</scope>
    <source>
        <strain evidence="2">A19</strain>
    </source>
</reference>
<keyword evidence="3" id="KW-1185">Reference proteome</keyword>
<evidence type="ECO:0000313" key="2">
    <source>
        <dbReference type="EMBL" id="UFZ04098.1"/>
    </source>
</evidence>
<dbReference type="EMBL" id="CP088156">
    <property type="protein sequence ID" value="UFZ04098.1"/>
    <property type="molecule type" value="Genomic_DNA"/>
</dbReference>
<dbReference type="RefSeq" id="WP_231320110.1">
    <property type="nucleotide sequence ID" value="NZ_CP088156.1"/>
</dbReference>
<proteinExistence type="predicted"/>
<feature type="domain" description="Carrier" evidence="1">
    <location>
        <begin position="11"/>
        <end position="90"/>
    </location>
</feature>
<dbReference type="Proteomes" id="UP001431010">
    <property type="component" value="Chromosome"/>
</dbReference>